<evidence type="ECO:0000256" key="5">
    <source>
        <dbReference type="ARBA" id="ARBA00022737"/>
    </source>
</evidence>
<dbReference type="PANTHER" id="PTHR48057:SF30">
    <property type="entry name" value="DNA-DAMAGE-REPAIR_TOLERATION DRT100-LIKE PROTEIN"/>
    <property type="match status" value="1"/>
</dbReference>
<dbReference type="GO" id="GO:0006952">
    <property type="term" value="P:defense response"/>
    <property type="evidence" value="ECO:0007669"/>
    <property type="project" value="UniProtKB-ARBA"/>
</dbReference>
<feature type="domain" description="Disease resistance R13L4/SHOC-2-like LRR" evidence="8">
    <location>
        <begin position="152"/>
        <end position="279"/>
    </location>
</feature>
<evidence type="ECO:0000256" key="4">
    <source>
        <dbReference type="ARBA" id="ARBA00022729"/>
    </source>
</evidence>
<keyword evidence="4" id="KW-0732">Signal</keyword>
<evidence type="ECO:0000313" key="10">
    <source>
        <dbReference type="Proteomes" id="UP001289374"/>
    </source>
</evidence>
<keyword evidence="2" id="KW-1003">Cell membrane</keyword>
<dbReference type="InterPro" id="IPR052595">
    <property type="entry name" value="LRRC69/RLP"/>
</dbReference>
<dbReference type="InterPro" id="IPR032675">
    <property type="entry name" value="LRR_dom_sf"/>
</dbReference>
<dbReference type="Gene3D" id="3.80.10.10">
    <property type="entry name" value="Ribonuclease Inhibitor"/>
    <property type="match status" value="3"/>
</dbReference>
<proteinExistence type="predicted"/>
<dbReference type="InterPro" id="IPR003591">
    <property type="entry name" value="Leu-rich_rpt_typical-subtyp"/>
</dbReference>
<dbReference type="FunFam" id="3.80.10.10:FF:000269">
    <property type="entry name" value="Piriformospora indica-insensitive protein 2"/>
    <property type="match status" value="1"/>
</dbReference>
<dbReference type="SUPFAM" id="SSF52058">
    <property type="entry name" value="L domain-like"/>
    <property type="match status" value="1"/>
</dbReference>
<keyword evidence="10" id="KW-1185">Reference proteome</keyword>
<evidence type="ECO:0000256" key="7">
    <source>
        <dbReference type="SAM" id="MobiDB-lite"/>
    </source>
</evidence>
<dbReference type="FunFam" id="3.80.10.10:FF:000299">
    <property type="entry name" value="Piriformospora indica-insensitive protein 2"/>
    <property type="match status" value="1"/>
</dbReference>
<dbReference type="InterPro" id="IPR001611">
    <property type="entry name" value="Leu-rich_rpt"/>
</dbReference>
<evidence type="ECO:0000256" key="3">
    <source>
        <dbReference type="ARBA" id="ARBA00022614"/>
    </source>
</evidence>
<evidence type="ECO:0000256" key="2">
    <source>
        <dbReference type="ARBA" id="ARBA00022475"/>
    </source>
</evidence>
<evidence type="ECO:0000259" key="8">
    <source>
        <dbReference type="Pfam" id="PF23598"/>
    </source>
</evidence>
<evidence type="ECO:0000256" key="1">
    <source>
        <dbReference type="ARBA" id="ARBA00004236"/>
    </source>
</evidence>
<dbReference type="PRINTS" id="PR00019">
    <property type="entry name" value="LEURICHRPT"/>
</dbReference>
<feature type="region of interest" description="Disordered" evidence="7">
    <location>
        <begin position="443"/>
        <end position="468"/>
    </location>
</feature>
<evidence type="ECO:0000256" key="6">
    <source>
        <dbReference type="ARBA" id="ARBA00023136"/>
    </source>
</evidence>
<comment type="subcellular location">
    <subcellularLocation>
        <location evidence="1">Cell membrane</location>
    </subcellularLocation>
</comment>
<dbReference type="PANTHER" id="PTHR48057">
    <property type="entry name" value="LEUCINE-RICH REPEAT SERINE/THREONINE-PROTEIN KINASE 1"/>
    <property type="match status" value="1"/>
</dbReference>
<dbReference type="AlphaFoldDB" id="A0AAE1WTN4"/>
<protein>
    <recommendedName>
        <fullName evidence="8">Disease resistance R13L4/SHOC-2-like LRR domain-containing protein</fullName>
    </recommendedName>
</protein>
<accession>A0AAE1WTN4</accession>
<dbReference type="PROSITE" id="PS51450">
    <property type="entry name" value="LRR"/>
    <property type="match status" value="1"/>
</dbReference>
<evidence type="ECO:0000313" key="9">
    <source>
        <dbReference type="EMBL" id="KAK4399370.1"/>
    </source>
</evidence>
<reference evidence="9" key="2">
    <citation type="journal article" date="2024" name="Plant">
        <title>Genomic evolution and insights into agronomic trait innovations of Sesamum species.</title>
        <authorList>
            <person name="Miao H."/>
            <person name="Wang L."/>
            <person name="Qu L."/>
            <person name="Liu H."/>
            <person name="Sun Y."/>
            <person name="Le M."/>
            <person name="Wang Q."/>
            <person name="Wei S."/>
            <person name="Zheng Y."/>
            <person name="Lin W."/>
            <person name="Duan Y."/>
            <person name="Cao H."/>
            <person name="Xiong S."/>
            <person name="Wang X."/>
            <person name="Wei L."/>
            <person name="Li C."/>
            <person name="Ma Q."/>
            <person name="Ju M."/>
            <person name="Zhao R."/>
            <person name="Li G."/>
            <person name="Mu C."/>
            <person name="Tian Q."/>
            <person name="Mei H."/>
            <person name="Zhang T."/>
            <person name="Gao T."/>
            <person name="Zhang H."/>
        </authorList>
    </citation>
    <scope>NUCLEOTIDE SEQUENCE</scope>
    <source>
        <strain evidence="9">K16</strain>
    </source>
</reference>
<keyword evidence="6" id="KW-0472">Membrane</keyword>
<dbReference type="GO" id="GO:0051707">
    <property type="term" value="P:response to other organism"/>
    <property type="evidence" value="ECO:0007669"/>
    <property type="project" value="UniProtKB-ARBA"/>
</dbReference>
<dbReference type="InterPro" id="IPR055414">
    <property type="entry name" value="LRR_R13L4/SHOC2-like"/>
</dbReference>
<reference evidence="9" key="1">
    <citation type="submission" date="2020-06" db="EMBL/GenBank/DDBJ databases">
        <authorList>
            <person name="Li T."/>
            <person name="Hu X."/>
            <person name="Zhang T."/>
            <person name="Song X."/>
            <person name="Zhang H."/>
            <person name="Dai N."/>
            <person name="Sheng W."/>
            <person name="Hou X."/>
            <person name="Wei L."/>
        </authorList>
    </citation>
    <scope>NUCLEOTIDE SEQUENCE</scope>
    <source>
        <strain evidence="9">K16</strain>
        <tissue evidence="9">Leaf</tissue>
    </source>
</reference>
<sequence length="491" mass="53682">MFQTLSVKDFVPLLSMAFLSLVLVGFLVFLAANGVMCSDTDGVDMEEEELFGLFEVMGSLLDDPTWAQMHPQPCTETPWPGVECELLEETFIFHVTKIHVGPDVITPSCKTSAKISESLLKLPYLKTLSLINCFTVSLVSLSTVPLFGAHLSFLEHLALESNPSLSGEIPSTISNLKNLKILCLSQNNLSGEIPKEIGGLAYLQHLDLSHNNLTGSIPEEIGNLERLAILDISWNSLQEVVPTSTGGLQFLEKIDLSSNKLQGRLPQELGKLKRLVLLDLSYNSLTGPIPENLSGLQQLQYLIMDANPLNASFPSFIGSLIKLRVLSFSGCGLTGPILATFSNLTNLTGLFLDNNSLNGTVPPELGTLPSMNALNFSRNQLSGELLFPQDFIRRLGKRLDIRENNGLCSNQEAEDTNTSTSSSSRFLENPSCSSAMFPAASNKTVAEKSPDMKPKLYNGNKSSNARHRHDENKEFVLLPPVLMLLLLLFGS</sequence>
<dbReference type="Proteomes" id="UP001289374">
    <property type="component" value="Unassembled WGS sequence"/>
</dbReference>
<feature type="compositionally biased region" description="Basic and acidic residues" evidence="7">
    <location>
        <begin position="445"/>
        <end position="454"/>
    </location>
</feature>
<dbReference type="SMART" id="SM00369">
    <property type="entry name" value="LRR_TYP"/>
    <property type="match status" value="6"/>
</dbReference>
<dbReference type="Pfam" id="PF23598">
    <property type="entry name" value="LRR_14"/>
    <property type="match status" value="1"/>
</dbReference>
<dbReference type="Pfam" id="PF00560">
    <property type="entry name" value="LRR_1"/>
    <property type="match status" value="2"/>
</dbReference>
<gene>
    <name evidence="9" type="ORF">Sango_1412500</name>
</gene>
<keyword evidence="5" id="KW-0677">Repeat</keyword>
<dbReference type="GO" id="GO:0005886">
    <property type="term" value="C:plasma membrane"/>
    <property type="evidence" value="ECO:0007669"/>
    <property type="project" value="UniProtKB-SubCell"/>
</dbReference>
<keyword evidence="3" id="KW-0433">Leucine-rich repeat</keyword>
<dbReference type="EMBL" id="JACGWL010000007">
    <property type="protein sequence ID" value="KAK4399370.1"/>
    <property type="molecule type" value="Genomic_DNA"/>
</dbReference>
<organism evidence="9 10">
    <name type="scientific">Sesamum angolense</name>
    <dbReference type="NCBI Taxonomy" id="2727404"/>
    <lineage>
        <taxon>Eukaryota</taxon>
        <taxon>Viridiplantae</taxon>
        <taxon>Streptophyta</taxon>
        <taxon>Embryophyta</taxon>
        <taxon>Tracheophyta</taxon>
        <taxon>Spermatophyta</taxon>
        <taxon>Magnoliopsida</taxon>
        <taxon>eudicotyledons</taxon>
        <taxon>Gunneridae</taxon>
        <taxon>Pentapetalae</taxon>
        <taxon>asterids</taxon>
        <taxon>lamiids</taxon>
        <taxon>Lamiales</taxon>
        <taxon>Pedaliaceae</taxon>
        <taxon>Sesamum</taxon>
    </lineage>
</organism>
<comment type="caution">
    <text evidence="9">The sequence shown here is derived from an EMBL/GenBank/DDBJ whole genome shotgun (WGS) entry which is preliminary data.</text>
</comment>
<name>A0AAE1WTN4_9LAMI</name>